<protein>
    <submittedName>
        <fullName evidence="3">Uncharacterized protein</fullName>
    </submittedName>
</protein>
<reference evidence="3" key="1">
    <citation type="submission" date="2016-03" db="EMBL/GenBank/DDBJ databases">
        <authorList>
            <person name="Ploux O."/>
        </authorList>
    </citation>
    <scope>NUCLEOTIDE SEQUENCE</scope>
    <source>
        <strain evidence="3">UC10</strain>
    </source>
</reference>
<sequence>MAKQLPERDRNTSAAARKQAAAADNTRRNRLWRDLALIAIAPALLYLLASVACTATVTLHATLACCTCWPACSPIRRRPTRAGPVPARWSRRCTTWAARWGRGSPTCCASCSVMSPT</sequence>
<dbReference type="EMBL" id="FLTS01000001">
    <property type="protein sequence ID" value="SBV35733.1"/>
    <property type="molecule type" value="Genomic_DNA"/>
</dbReference>
<feature type="region of interest" description="Disordered" evidence="1">
    <location>
        <begin position="1"/>
        <end position="22"/>
    </location>
</feature>
<dbReference type="AlphaFoldDB" id="A0A1Y5Q0F8"/>
<evidence type="ECO:0000313" key="3">
    <source>
        <dbReference type="EMBL" id="SBV35733.1"/>
    </source>
</evidence>
<keyword evidence="2" id="KW-1133">Transmembrane helix</keyword>
<name>A0A1Y5Q0F8_9GAMM</name>
<feature type="compositionally biased region" description="Basic and acidic residues" evidence="1">
    <location>
        <begin position="1"/>
        <end position="11"/>
    </location>
</feature>
<gene>
    <name evidence="3" type="ORF">STPYR_10663</name>
</gene>
<keyword evidence="2" id="KW-0472">Membrane</keyword>
<proteinExistence type="predicted"/>
<feature type="transmembrane region" description="Helical" evidence="2">
    <location>
        <begin position="35"/>
        <end position="59"/>
    </location>
</feature>
<evidence type="ECO:0000256" key="1">
    <source>
        <dbReference type="SAM" id="MobiDB-lite"/>
    </source>
</evidence>
<keyword evidence="2" id="KW-0812">Transmembrane</keyword>
<organism evidence="3">
    <name type="scientific">uncultured Stenotrophomonas sp</name>
    <dbReference type="NCBI Taxonomy" id="165438"/>
    <lineage>
        <taxon>Bacteria</taxon>
        <taxon>Pseudomonadati</taxon>
        <taxon>Pseudomonadota</taxon>
        <taxon>Gammaproteobacteria</taxon>
        <taxon>Lysobacterales</taxon>
        <taxon>Lysobacteraceae</taxon>
        <taxon>Stenotrophomonas</taxon>
        <taxon>environmental samples</taxon>
    </lineage>
</organism>
<evidence type="ECO:0000256" key="2">
    <source>
        <dbReference type="SAM" id="Phobius"/>
    </source>
</evidence>
<accession>A0A1Y5Q0F8</accession>